<evidence type="ECO:0000256" key="5">
    <source>
        <dbReference type="ARBA" id="ARBA00022737"/>
    </source>
</evidence>
<keyword evidence="7" id="KW-0315">Glutamine amidotransferase</keyword>
<dbReference type="InterPro" id="IPR005855">
    <property type="entry name" value="GFAT"/>
</dbReference>
<dbReference type="NCBIfam" id="NF001484">
    <property type="entry name" value="PRK00331.1"/>
    <property type="match status" value="1"/>
</dbReference>
<dbReference type="NCBIfam" id="TIGR01135">
    <property type="entry name" value="glmS"/>
    <property type="match status" value="1"/>
</dbReference>
<dbReference type="SUPFAM" id="SSF51294">
    <property type="entry name" value="Hedgehog/intein (Hint) domain"/>
    <property type="match status" value="1"/>
</dbReference>
<dbReference type="InterPro" id="IPR003586">
    <property type="entry name" value="Hint_dom_C"/>
</dbReference>
<evidence type="ECO:0000259" key="10">
    <source>
        <dbReference type="PROSITE" id="PS50943"/>
    </source>
</evidence>
<dbReference type="InterPro" id="IPR004042">
    <property type="entry name" value="Intein_endonuc_central"/>
</dbReference>
<dbReference type="SUPFAM" id="SSF53697">
    <property type="entry name" value="SIS domain"/>
    <property type="match status" value="1"/>
</dbReference>
<dbReference type="Gene3D" id="3.60.20.10">
    <property type="entry name" value="Glutamine Phosphoribosylpyrophosphate, subunit 1, domain 1"/>
    <property type="match status" value="2"/>
</dbReference>
<dbReference type="EC" id="2.6.1.16" evidence="2"/>
<evidence type="ECO:0000256" key="1">
    <source>
        <dbReference type="ARBA" id="ARBA00001031"/>
    </source>
</evidence>
<dbReference type="GO" id="GO:0006047">
    <property type="term" value="P:UDP-N-acetylglucosamine metabolic process"/>
    <property type="evidence" value="ECO:0007669"/>
    <property type="project" value="TreeGrafter"/>
</dbReference>
<dbReference type="PANTHER" id="PTHR10937">
    <property type="entry name" value="GLUCOSAMINE--FRUCTOSE-6-PHOSPHATE AMINOTRANSFERASE, ISOMERIZING"/>
    <property type="match status" value="1"/>
</dbReference>
<dbReference type="InterPro" id="IPR036844">
    <property type="entry name" value="Hint_dom_sf"/>
</dbReference>
<dbReference type="Pfam" id="PF01381">
    <property type="entry name" value="HTH_3"/>
    <property type="match status" value="1"/>
</dbReference>
<sequence>MCGIIGYIGKGKASKVLYNGLRRLEYRGYDSCGIGVIDEKLVIKKDVGKVEEVAKKERFLDLEGSIGIGHCLHPDTYIILSDGRIKKISELDEDKVLSANFEDLKLYSKKIKKFKHKAPKILYKIKTTFSELITTGEHRLFVVENGKIVEKCVKDLNGNELIGIVRKLNFNFNNGVKFKDVSVEKHYKLDESVRNELRKVREKLRLTRKDVEKITGLKESYITKIENGILESVEEERLKKLCSFYNISFEDIVEKNPIKFPKVPSPELMQIIGYIIGDGYFPSNRSLRLKDERKEVLEKYKELFKNIFNLEGNIRKGDGNYYILEINSKYLVDWFRENVPEVFNKTGSKRTPEFIFKLDDDLVASYLRGLFDAEGCVGTDAKEISIVMTSEQLIREIQFLLLRFGILASYSRARGKKESWKDSHTLIISDKKSLELFKKYIGFTAEDKMEKLDKILSKMKGLNFKYISVPLTKKEIIEFLDVSLKTIKNKEEYCTDYTIEKIIEELNNKGLHDKANYLKKFLDGDIVWTRFKIEKVESDVDYVYDLEVDEYHNFIGNLIVNHNSRWATHGKVSKENAHPHTDCSGKIAIVHNGIITNYMELKEELIKKGHKFKSETDSEVIAHLIEEELKSCKDFKEAVRRALKKVKGTYALAIIHEDHPNLLIGARNESPLIVGLGENEFFLGSDITAFLDYTKRAMILKDKDIVFIENGKIWVENEGKVVEREIIKIDLDISQAEKGGYEHFMLKEIMEQRETLKISSKISEKEIKELSKLIEKYDKVYFIGMGTSYHACIYAEYLFAKLNKLVIAQEASEFLNKGVVDKDTLVIAITQSGETYDTLKAMRFAKERGAKVVSIVNVLGSTATREADLTILMGAGIEIAVCATKTFTSQLTIIYRAFIEYGKLLGKDMRRYEEELKKLPNYIEEVLNKREKIKEIANSLKVSNYIFISKGINLVSALEGALKFKEITYLHAEGMSSGMLKHGTISLIDENMDTIAIVPPKESAVYSSIISNIEEVKARNGKVIAITPTPLKNTINIEVPNVIEEISPIVYAPAYQLLAYYKAVQLGRDVDKPRGLAKSVTVE</sequence>
<feature type="domain" description="HTH cro/C1-type" evidence="10">
    <location>
        <begin position="197"/>
        <end position="252"/>
    </location>
</feature>
<dbReference type="InterPro" id="IPR004860">
    <property type="entry name" value="LAGLIDADG_dom"/>
</dbReference>
<dbReference type="Gene3D" id="3.40.50.10490">
    <property type="entry name" value="Glucose-6-phosphate isomerase like protein, domain 1"/>
    <property type="match status" value="2"/>
</dbReference>
<dbReference type="PROSITE" id="PS50943">
    <property type="entry name" value="HTH_CROC1"/>
    <property type="match status" value="1"/>
</dbReference>
<dbReference type="AlphaFoldDB" id="D5VTT2"/>
<feature type="domain" description="SIS" evidence="12">
    <location>
        <begin position="932"/>
        <end position="1073"/>
    </location>
</feature>
<dbReference type="GO" id="GO:0006487">
    <property type="term" value="P:protein N-linked glycosylation"/>
    <property type="evidence" value="ECO:0007669"/>
    <property type="project" value="TreeGrafter"/>
</dbReference>
<feature type="domain" description="DOD-type homing endonuclease" evidence="9">
    <location>
        <begin position="271"/>
        <end position="406"/>
    </location>
</feature>
<dbReference type="InterPro" id="IPR027434">
    <property type="entry name" value="Homing_endonucl"/>
</dbReference>
<dbReference type="Proteomes" id="UP000002061">
    <property type="component" value="Chromosome"/>
</dbReference>
<dbReference type="InterPro" id="IPR010982">
    <property type="entry name" value="Lambda_DNA-bd_dom_sf"/>
</dbReference>
<dbReference type="PROSITE" id="PS50819">
    <property type="entry name" value="INTEIN_ENDONUCLEASE"/>
    <property type="match status" value="1"/>
</dbReference>
<dbReference type="PROSITE" id="PS50818">
    <property type="entry name" value="INTEIN_C_TER"/>
    <property type="match status" value="1"/>
</dbReference>
<dbReference type="Pfam" id="PF13537">
    <property type="entry name" value="GATase_7"/>
    <property type="match status" value="1"/>
</dbReference>
<dbReference type="SUPFAM" id="SSF47413">
    <property type="entry name" value="lambda repressor-like DNA-binding domains"/>
    <property type="match status" value="1"/>
</dbReference>
<dbReference type="InterPro" id="IPR001347">
    <property type="entry name" value="SIS_dom"/>
</dbReference>
<dbReference type="InterPro" id="IPR030934">
    <property type="entry name" value="Intein_C"/>
</dbReference>
<dbReference type="InterPro" id="IPR047084">
    <property type="entry name" value="GFAT_N"/>
</dbReference>
<evidence type="ECO:0000256" key="4">
    <source>
        <dbReference type="ARBA" id="ARBA00022679"/>
    </source>
</evidence>
<reference evidence="13" key="1">
    <citation type="submission" date="2010-04" db="EMBL/GenBank/DDBJ databases">
        <title>Complete sequence of Methanocaldococcus infernus ME.</title>
        <authorList>
            <consortium name="US DOE Joint Genome Institute"/>
            <person name="Lucas S."/>
            <person name="Copeland A."/>
            <person name="Lapidus A."/>
            <person name="Cheng J.-F."/>
            <person name="Bruce D."/>
            <person name="Goodwin L."/>
            <person name="Pitluck S."/>
            <person name="Munk A.C."/>
            <person name="Detter J.C."/>
            <person name="Han C."/>
            <person name="Tapia R."/>
            <person name="Land M."/>
            <person name="Hauser L."/>
            <person name="Kyrpides N."/>
            <person name="Mikhailova N."/>
            <person name="Sieprawska-Lupa M."/>
            <person name="Whitman W.B."/>
            <person name="Woyke T."/>
        </authorList>
    </citation>
    <scope>NUCLEOTIDE SEQUENCE [LARGE SCALE GENOMIC DNA]</scope>
    <source>
        <strain evidence="13">ME</strain>
    </source>
</reference>
<dbReference type="GO" id="GO:0004360">
    <property type="term" value="F:glutamine-fructose-6-phosphate transaminase (isomerizing) activity"/>
    <property type="evidence" value="ECO:0007669"/>
    <property type="project" value="UniProtKB-EC"/>
</dbReference>
<keyword evidence="6" id="KW-0068">Autocatalytic cleavage</keyword>
<evidence type="ECO:0000259" key="9">
    <source>
        <dbReference type="PROSITE" id="PS50819"/>
    </source>
</evidence>
<dbReference type="CDD" id="cd00093">
    <property type="entry name" value="HTH_XRE"/>
    <property type="match status" value="1"/>
</dbReference>
<keyword evidence="14" id="KW-1185">Reference proteome</keyword>
<dbReference type="InterPro" id="IPR006141">
    <property type="entry name" value="Intein_N"/>
</dbReference>
<dbReference type="Pfam" id="PF01380">
    <property type="entry name" value="SIS"/>
    <property type="match status" value="2"/>
</dbReference>
<dbReference type="eggNOG" id="arCOG03145">
    <property type="taxonomic scope" value="Archaea"/>
</dbReference>
<dbReference type="CDD" id="cd00714">
    <property type="entry name" value="GFAT"/>
    <property type="match status" value="1"/>
</dbReference>
<dbReference type="eggNOG" id="arCOG01863">
    <property type="taxonomic scope" value="Archaea"/>
</dbReference>
<accession>D5VTT2</accession>
<dbReference type="GO" id="GO:0016539">
    <property type="term" value="P:intein-mediated protein splicing"/>
    <property type="evidence" value="ECO:0007669"/>
    <property type="project" value="InterPro"/>
</dbReference>
<evidence type="ECO:0000256" key="7">
    <source>
        <dbReference type="ARBA" id="ARBA00022962"/>
    </source>
</evidence>
<dbReference type="InterPro" id="IPR001387">
    <property type="entry name" value="Cro/C1-type_HTH"/>
</dbReference>
<dbReference type="InterPro" id="IPR003587">
    <property type="entry name" value="Hint_dom_N"/>
</dbReference>
<dbReference type="NCBIfam" id="TIGR01445">
    <property type="entry name" value="intein_Nterm"/>
    <property type="match status" value="1"/>
</dbReference>
<dbReference type="GO" id="GO:0097367">
    <property type="term" value="F:carbohydrate derivative binding"/>
    <property type="evidence" value="ECO:0007669"/>
    <property type="project" value="InterPro"/>
</dbReference>
<name>D5VTT2_METIM</name>
<evidence type="ECO:0000256" key="3">
    <source>
        <dbReference type="ARBA" id="ARBA00022576"/>
    </source>
</evidence>
<dbReference type="GO" id="GO:0006002">
    <property type="term" value="P:fructose 6-phosphate metabolic process"/>
    <property type="evidence" value="ECO:0007669"/>
    <property type="project" value="TreeGrafter"/>
</dbReference>
<dbReference type="Gene3D" id="3.10.28.10">
    <property type="entry name" value="Homing endonucleases"/>
    <property type="match status" value="1"/>
</dbReference>
<evidence type="ECO:0000259" key="12">
    <source>
        <dbReference type="PROSITE" id="PS51464"/>
    </source>
</evidence>
<dbReference type="SMART" id="SM00305">
    <property type="entry name" value="HintC"/>
    <property type="match status" value="1"/>
</dbReference>
<dbReference type="RefSeq" id="WP_013100730.1">
    <property type="nucleotide sequence ID" value="NC_014122.1"/>
</dbReference>
<keyword evidence="5" id="KW-0677">Repeat</keyword>
<keyword evidence="3" id="KW-0032">Aminotransferase</keyword>
<dbReference type="InterPro" id="IPR029055">
    <property type="entry name" value="Ntn_hydrolases_N"/>
</dbReference>
<evidence type="ECO:0000313" key="13">
    <source>
        <dbReference type="EMBL" id="ADG13985.1"/>
    </source>
</evidence>
<dbReference type="PANTHER" id="PTHR10937:SF0">
    <property type="entry name" value="GLUTAMINE--FRUCTOSE-6-PHOSPHATE TRANSAMINASE (ISOMERIZING)"/>
    <property type="match status" value="1"/>
</dbReference>
<dbReference type="InterPro" id="IPR035466">
    <property type="entry name" value="GlmS/AgaS_SIS"/>
</dbReference>
<dbReference type="InterPro" id="IPR046348">
    <property type="entry name" value="SIS_dom_sf"/>
</dbReference>
<evidence type="ECO:0000256" key="8">
    <source>
        <dbReference type="ARBA" id="ARBA00023000"/>
    </source>
</evidence>
<dbReference type="InterPro" id="IPR006142">
    <property type="entry name" value="INTEIN"/>
</dbReference>
<dbReference type="Pfam" id="PF14890">
    <property type="entry name" value="Intein_splicing"/>
    <property type="match status" value="1"/>
</dbReference>
<dbReference type="PROSITE" id="PS51464">
    <property type="entry name" value="SIS"/>
    <property type="match status" value="2"/>
</dbReference>
<dbReference type="SUPFAM" id="SSF56235">
    <property type="entry name" value="N-terminal nucleophile aminohydrolases (Ntn hydrolases)"/>
    <property type="match status" value="2"/>
</dbReference>
<dbReference type="Gene3D" id="1.10.260.40">
    <property type="entry name" value="lambda repressor-like DNA-binding domains"/>
    <property type="match status" value="1"/>
</dbReference>
<organism evidence="13 14">
    <name type="scientific">Methanocaldococcus infernus (strain DSM 11812 / JCM 15783 / ME)</name>
    <dbReference type="NCBI Taxonomy" id="573063"/>
    <lineage>
        <taxon>Archaea</taxon>
        <taxon>Methanobacteriati</taxon>
        <taxon>Methanobacteriota</taxon>
        <taxon>Methanomada group</taxon>
        <taxon>Methanococci</taxon>
        <taxon>Methanococcales</taxon>
        <taxon>Methanocaldococcaceae</taxon>
        <taxon>Methanocaldococcus</taxon>
    </lineage>
</organism>
<dbReference type="GO" id="GO:0004519">
    <property type="term" value="F:endonuclease activity"/>
    <property type="evidence" value="ECO:0007669"/>
    <property type="project" value="InterPro"/>
</dbReference>
<dbReference type="CDD" id="cd00081">
    <property type="entry name" value="Hint"/>
    <property type="match status" value="1"/>
</dbReference>
<feature type="domain" description="SIS" evidence="12">
    <location>
        <begin position="770"/>
        <end position="907"/>
    </location>
</feature>
<dbReference type="PROSITE" id="PS50817">
    <property type="entry name" value="INTEIN_N_TER"/>
    <property type="match status" value="1"/>
</dbReference>
<proteinExistence type="predicted"/>
<feature type="domain" description="Glutamine amidotransferase type-2" evidence="11">
    <location>
        <begin position="2"/>
        <end position="711"/>
    </location>
</feature>
<dbReference type="PROSITE" id="PS51278">
    <property type="entry name" value="GATASE_TYPE_2"/>
    <property type="match status" value="1"/>
</dbReference>
<dbReference type="InterPro" id="IPR017932">
    <property type="entry name" value="GATase_2_dom"/>
</dbReference>
<evidence type="ECO:0000256" key="6">
    <source>
        <dbReference type="ARBA" id="ARBA00022813"/>
    </source>
</evidence>
<comment type="catalytic activity">
    <reaction evidence="1">
        <text>D-fructose 6-phosphate + L-glutamine = D-glucosamine 6-phosphate + L-glutamate</text>
        <dbReference type="Rhea" id="RHEA:13237"/>
        <dbReference type="ChEBI" id="CHEBI:29985"/>
        <dbReference type="ChEBI" id="CHEBI:58359"/>
        <dbReference type="ChEBI" id="CHEBI:58725"/>
        <dbReference type="ChEBI" id="CHEBI:61527"/>
        <dbReference type="EC" id="2.6.1.16"/>
    </reaction>
</comment>
<dbReference type="eggNOG" id="arCOG00057">
    <property type="taxonomic scope" value="Archaea"/>
</dbReference>
<evidence type="ECO:0000313" key="14">
    <source>
        <dbReference type="Proteomes" id="UP000002061"/>
    </source>
</evidence>
<dbReference type="HOGENOM" id="CLU_285704_0_0_2"/>
<protein>
    <recommendedName>
        <fullName evidence="2">glutamine--fructose-6-phosphate transaminase (isomerizing)</fullName>
        <ecNumber evidence="2">2.6.1.16</ecNumber>
    </recommendedName>
</protein>
<dbReference type="SMART" id="SM00306">
    <property type="entry name" value="HintN"/>
    <property type="match status" value="1"/>
</dbReference>
<dbReference type="SMART" id="SM00530">
    <property type="entry name" value="HTH_XRE"/>
    <property type="match status" value="1"/>
</dbReference>
<dbReference type="EMBL" id="CP002009">
    <property type="protein sequence ID" value="ADG13985.1"/>
    <property type="molecule type" value="Genomic_DNA"/>
</dbReference>
<dbReference type="CDD" id="cd05009">
    <property type="entry name" value="SIS_GlmS_GlmD_2"/>
    <property type="match status" value="1"/>
</dbReference>
<dbReference type="STRING" id="573063.Metin_1335"/>
<dbReference type="OrthoDB" id="372195at2157"/>
<dbReference type="Pfam" id="PF14528">
    <property type="entry name" value="LAGLIDADG_3"/>
    <property type="match status" value="2"/>
</dbReference>
<dbReference type="GeneID" id="25394503"/>
<dbReference type="PRINTS" id="PR00379">
    <property type="entry name" value="INTEIN"/>
</dbReference>
<dbReference type="SUPFAM" id="SSF55608">
    <property type="entry name" value="Homing endonucleases"/>
    <property type="match status" value="1"/>
</dbReference>
<dbReference type="GO" id="GO:0003677">
    <property type="term" value="F:DNA binding"/>
    <property type="evidence" value="ECO:0007669"/>
    <property type="project" value="InterPro"/>
</dbReference>
<keyword evidence="4" id="KW-0808">Transferase</keyword>
<evidence type="ECO:0000259" key="11">
    <source>
        <dbReference type="PROSITE" id="PS51278"/>
    </source>
</evidence>
<keyword evidence="8" id="KW-0651">Protein splicing</keyword>
<evidence type="ECO:0000256" key="2">
    <source>
        <dbReference type="ARBA" id="ARBA00012916"/>
    </source>
</evidence>
<dbReference type="InterPro" id="IPR035490">
    <property type="entry name" value="GlmS/FrlB_SIS"/>
</dbReference>
<dbReference type="NCBIfam" id="TIGR01443">
    <property type="entry name" value="intein_Cterm"/>
    <property type="match status" value="1"/>
</dbReference>
<dbReference type="KEGG" id="mif:Metin_1335"/>
<gene>
    <name evidence="13" type="ordered locus">Metin_1335</name>
</gene>
<dbReference type="Gene3D" id="2.170.16.10">
    <property type="entry name" value="Hedgehog/Intein (Hint) domain"/>
    <property type="match status" value="1"/>
</dbReference>
<dbReference type="CDD" id="cd05008">
    <property type="entry name" value="SIS_GlmS_GlmD_1"/>
    <property type="match status" value="1"/>
</dbReference>